<dbReference type="Proteomes" id="UP000284842">
    <property type="component" value="Unassembled WGS sequence"/>
</dbReference>
<keyword evidence="3" id="KW-1185">Reference proteome</keyword>
<proteinExistence type="predicted"/>
<sequence>MSVSAPSSSSDESDSASPQPALTTTQSKRQALAKIIKRAECPVANPGKLANDLINKFKWIARSIGLFLDMSRIIIAYVERTEDAATPEEKQYYDRIIKLHPELPRIFLYASRREEVATTLANIIEFHITEAKNSDTNTLRYLIGSLLPLDPRNPIQPALSGDSKVDRGFNHHATALALTPLKYLSKFERNEQAFMDKVNSGSINITHKLFPSILYPLDTLYSRDSISDGLFRGHVIIRAMRAIFHGPGSAVSGKQTGSKASQAEMHGMHRPNAEAVAYTALHVVFALSNIENWSRAHTSQFDFIKFYHRVLKMFTISDGDEDDWTTDTLNFLASKMPPLRPRQGKRKRFNQGDSSEDDENESDDELKLALKQRTMKRQRDNDEEVEQGDGREGNRQGDEEGEDGDQMGVEGRRPQPFENDEEELDVTPPPRSSSFAPESPLLRRRLRRYSSSTLMPPPPLPQPQSQLSDIANSLELAARALARARERSPTQEPVATESGRRSTLRSRAQTSRSDVPTDSSTNTGNATEKMKSRDKGKAKAREKTKSSGGRKNKAA</sequence>
<dbReference type="STRING" id="181874.A0A409W4G9"/>
<feature type="compositionally biased region" description="Basic residues" evidence="1">
    <location>
        <begin position="546"/>
        <end position="555"/>
    </location>
</feature>
<feature type="region of interest" description="Disordered" evidence="1">
    <location>
        <begin position="335"/>
        <end position="555"/>
    </location>
</feature>
<organism evidence="2 3">
    <name type="scientific">Panaeolus cyanescens</name>
    <dbReference type="NCBI Taxonomy" id="181874"/>
    <lineage>
        <taxon>Eukaryota</taxon>
        <taxon>Fungi</taxon>
        <taxon>Dikarya</taxon>
        <taxon>Basidiomycota</taxon>
        <taxon>Agaricomycotina</taxon>
        <taxon>Agaricomycetes</taxon>
        <taxon>Agaricomycetidae</taxon>
        <taxon>Agaricales</taxon>
        <taxon>Agaricineae</taxon>
        <taxon>Galeropsidaceae</taxon>
        <taxon>Panaeolus</taxon>
    </lineage>
</organism>
<dbReference type="Pfam" id="PF20414">
    <property type="entry name" value="DUF6698"/>
    <property type="match status" value="1"/>
</dbReference>
<dbReference type="OrthoDB" id="3220614at2759"/>
<evidence type="ECO:0000313" key="3">
    <source>
        <dbReference type="Proteomes" id="UP000284842"/>
    </source>
</evidence>
<feature type="compositionally biased region" description="Low complexity" evidence="1">
    <location>
        <begin position="463"/>
        <end position="481"/>
    </location>
</feature>
<comment type="caution">
    <text evidence="2">The sequence shown here is derived from an EMBL/GenBank/DDBJ whole genome shotgun (WGS) entry which is preliminary data.</text>
</comment>
<feature type="compositionally biased region" description="Basic and acidic residues" evidence="1">
    <location>
        <begin position="528"/>
        <end position="545"/>
    </location>
</feature>
<reference evidence="2 3" key="1">
    <citation type="journal article" date="2018" name="Evol. Lett.">
        <title>Horizontal gene cluster transfer increased hallucinogenic mushroom diversity.</title>
        <authorList>
            <person name="Reynolds H.T."/>
            <person name="Vijayakumar V."/>
            <person name="Gluck-Thaler E."/>
            <person name="Korotkin H.B."/>
            <person name="Matheny P.B."/>
            <person name="Slot J.C."/>
        </authorList>
    </citation>
    <scope>NUCLEOTIDE SEQUENCE [LARGE SCALE GENOMIC DNA]</scope>
    <source>
        <strain evidence="2 3">2629</strain>
    </source>
</reference>
<protein>
    <submittedName>
        <fullName evidence="2">Uncharacterized protein</fullName>
    </submittedName>
</protein>
<evidence type="ECO:0000256" key="1">
    <source>
        <dbReference type="SAM" id="MobiDB-lite"/>
    </source>
</evidence>
<evidence type="ECO:0000313" key="2">
    <source>
        <dbReference type="EMBL" id="PPQ73391.1"/>
    </source>
</evidence>
<dbReference type="InParanoid" id="A0A409W4G9"/>
<dbReference type="InterPro" id="IPR046521">
    <property type="entry name" value="DUF6698"/>
</dbReference>
<feature type="compositionally biased region" description="Basic and acidic residues" evidence="1">
    <location>
        <begin position="388"/>
        <end position="398"/>
    </location>
</feature>
<feature type="compositionally biased region" description="Polar residues" evidence="1">
    <location>
        <begin position="505"/>
        <end position="526"/>
    </location>
</feature>
<dbReference type="AlphaFoldDB" id="A0A409W4G9"/>
<feature type="compositionally biased region" description="Low complexity" evidence="1">
    <location>
        <begin position="1"/>
        <end position="18"/>
    </location>
</feature>
<feature type="region of interest" description="Disordered" evidence="1">
    <location>
        <begin position="1"/>
        <end position="26"/>
    </location>
</feature>
<name>A0A409W4G9_9AGAR</name>
<dbReference type="EMBL" id="NHTK01005820">
    <property type="protein sequence ID" value="PPQ73391.1"/>
    <property type="molecule type" value="Genomic_DNA"/>
</dbReference>
<feature type="compositionally biased region" description="Acidic residues" evidence="1">
    <location>
        <begin position="354"/>
        <end position="364"/>
    </location>
</feature>
<accession>A0A409W4G9</accession>
<gene>
    <name evidence="2" type="ORF">CVT24_008511</name>
</gene>